<feature type="chain" id="PRO_5004021640" evidence="2">
    <location>
        <begin position="20"/>
        <end position="248"/>
    </location>
</feature>
<dbReference type="HOGENOM" id="CLU_1119989_0_0_1"/>
<sequence>MLSKIILLSLAASSALISAAPLPTKREADIAPNLLIKDVMGTADSDSVLVAKSEDDVQTRSEASLWARADQLKDFPGGPPWARDETSSLACHTTDSHPLVKRSKESLWARAFGLLDRREGEDDIETRSEASLWARDEASLPTHHTTDPNPADKRTEESLWARGSNAYARSDASLCARDEGSLFARRTNDSVSAAKNIKVSLWARTSDLLARDEDTDTKARSEASLWARGVDIKPLAHTGDSMSLAHAD</sequence>
<protein>
    <submittedName>
        <fullName evidence="3">Uncharacterized protein</fullName>
    </submittedName>
</protein>
<proteinExistence type="predicted"/>
<dbReference type="GeneID" id="19109381"/>
<evidence type="ECO:0000313" key="4">
    <source>
        <dbReference type="Proteomes" id="UP000011761"/>
    </source>
</evidence>
<feature type="signal peptide" evidence="2">
    <location>
        <begin position="1"/>
        <end position="19"/>
    </location>
</feature>
<evidence type="ECO:0000256" key="2">
    <source>
        <dbReference type="SAM" id="SignalP"/>
    </source>
</evidence>
<dbReference type="KEGG" id="bcom:BAUCODRAFT_160369"/>
<name>M2MK34_BAUPA</name>
<evidence type="ECO:0000256" key="1">
    <source>
        <dbReference type="SAM" id="MobiDB-lite"/>
    </source>
</evidence>
<keyword evidence="2" id="KW-0732">Signal</keyword>
<dbReference type="RefSeq" id="XP_007681171.1">
    <property type="nucleotide sequence ID" value="XM_007682981.1"/>
</dbReference>
<gene>
    <name evidence="3" type="ORF">BAUCODRAFT_160369</name>
</gene>
<evidence type="ECO:0000313" key="3">
    <source>
        <dbReference type="EMBL" id="EMC91688.1"/>
    </source>
</evidence>
<dbReference type="EMBL" id="KB445563">
    <property type="protein sequence ID" value="EMC91688.1"/>
    <property type="molecule type" value="Genomic_DNA"/>
</dbReference>
<organism evidence="3 4">
    <name type="scientific">Baudoinia panamericana (strain UAMH 10762)</name>
    <name type="common">Angels' share fungus</name>
    <name type="synonym">Baudoinia compniacensis (strain UAMH 10762)</name>
    <dbReference type="NCBI Taxonomy" id="717646"/>
    <lineage>
        <taxon>Eukaryota</taxon>
        <taxon>Fungi</taxon>
        <taxon>Dikarya</taxon>
        <taxon>Ascomycota</taxon>
        <taxon>Pezizomycotina</taxon>
        <taxon>Dothideomycetes</taxon>
        <taxon>Dothideomycetidae</taxon>
        <taxon>Mycosphaerellales</taxon>
        <taxon>Teratosphaeriaceae</taxon>
        <taxon>Baudoinia</taxon>
    </lineage>
</organism>
<keyword evidence="4" id="KW-1185">Reference proteome</keyword>
<accession>M2MK34</accession>
<dbReference type="AlphaFoldDB" id="M2MK34"/>
<feature type="region of interest" description="Disordered" evidence="1">
    <location>
        <begin position="132"/>
        <end position="155"/>
    </location>
</feature>
<dbReference type="Proteomes" id="UP000011761">
    <property type="component" value="Unassembled WGS sequence"/>
</dbReference>
<reference evidence="3 4" key="1">
    <citation type="journal article" date="2012" name="PLoS Pathog.">
        <title>Diverse lifestyles and strategies of plant pathogenesis encoded in the genomes of eighteen Dothideomycetes fungi.</title>
        <authorList>
            <person name="Ohm R.A."/>
            <person name="Feau N."/>
            <person name="Henrissat B."/>
            <person name="Schoch C.L."/>
            <person name="Horwitz B.A."/>
            <person name="Barry K.W."/>
            <person name="Condon B.J."/>
            <person name="Copeland A.C."/>
            <person name="Dhillon B."/>
            <person name="Glaser F."/>
            <person name="Hesse C.N."/>
            <person name="Kosti I."/>
            <person name="LaButti K."/>
            <person name="Lindquist E.A."/>
            <person name="Lucas S."/>
            <person name="Salamov A.A."/>
            <person name="Bradshaw R.E."/>
            <person name="Ciuffetti L."/>
            <person name="Hamelin R.C."/>
            <person name="Kema G.H.J."/>
            <person name="Lawrence C."/>
            <person name="Scott J.A."/>
            <person name="Spatafora J.W."/>
            <person name="Turgeon B.G."/>
            <person name="de Wit P.J.G.M."/>
            <person name="Zhong S."/>
            <person name="Goodwin S.B."/>
            <person name="Grigoriev I.V."/>
        </authorList>
    </citation>
    <scope>NUCLEOTIDE SEQUENCE [LARGE SCALE GENOMIC DNA]</scope>
    <source>
        <strain evidence="3 4">UAMH 10762</strain>
    </source>
</reference>